<gene>
    <name evidence="2" type="ordered locus">Msm_1385</name>
</gene>
<organism evidence="2 3">
    <name type="scientific">Methanobrevibacter smithii (strain ATCC 35061 / DSM 861 / OCM 144 / PS)</name>
    <dbReference type="NCBI Taxonomy" id="420247"/>
    <lineage>
        <taxon>Archaea</taxon>
        <taxon>Methanobacteriati</taxon>
        <taxon>Methanobacteriota</taxon>
        <taxon>Methanomada group</taxon>
        <taxon>Methanobacteria</taxon>
        <taxon>Methanobacteriales</taxon>
        <taxon>Methanobacteriaceae</taxon>
        <taxon>Methanobrevibacter</taxon>
    </lineage>
</organism>
<dbReference type="Gene3D" id="1.10.287.1490">
    <property type="match status" value="1"/>
</dbReference>
<dbReference type="BioCyc" id="MSMI420247:GHWZ-1422-MONOMER"/>
<dbReference type="PATRIC" id="fig|420247.28.peg.1379"/>
<protein>
    <submittedName>
        <fullName evidence="2">Predicted acyltransferase</fullName>
    </submittedName>
</protein>
<evidence type="ECO:0000313" key="2">
    <source>
        <dbReference type="EMBL" id="ABQ87590.1"/>
    </source>
</evidence>
<accession>A5UN12</accession>
<dbReference type="EMBL" id="CP000678">
    <property type="protein sequence ID" value="ABQ87590.1"/>
    <property type="molecule type" value="Genomic_DNA"/>
</dbReference>
<feature type="coiled-coil region" evidence="1">
    <location>
        <begin position="132"/>
        <end position="277"/>
    </location>
</feature>
<evidence type="ECO:0000256" key="1">
    <source>
        <dbReference type="SAM" id="Coils"/>
    </source>
</evidence>
<dbReference type="EnsemblBacteria" id="ABQ87590">
    <property type="protein sequence ID" value="ABQ87590"/>
    <property type="gene ID" value="Msm_1385"/>
</dbReference>
<dbReference type="Proteomes" id="UP000001992">
    <property type="component" value="Chromosome"/>
</dbReference>
<keyword evidence="3" id="KW-1185">Reference proteome</keyword>
<dbReference type="STRING" id="420247.Msm_1385"/>
<dbReference type="HOGENOM" id="CLU_971861_0_0_2"/>
<dbReference type="GO" id="GO:0016746">
    <property type="term" value="F:acyltransferase activity"/>
    <property type="evidence" value="ECO:0007669"/>
    <property type="project" value="UniProtKB-KW"/>
</dbReference>
<dbReference type="KEGG" id="msi:Msm_1385"/>
<reference evidence="2 3" key="1">
    <citation type="journal article" date="2007" name="Proc. Natl. Acad. Sci. U.S.A.">
        <title>Genomic and metabolic adaptations of Methanobrevibacter smithii to the human gut.</title>
        <authorList>
            <person name="Samuel B.S."/>
            <person name="Hansen E.E."/>
            <person name="Manchester J.K."/>
            <person name="Coutinho P.M."/>
            <person name="Henrissat B."/>
            <person name="Fulton R."/>
            <person name="Latreille P."/>
            <person name="Kim K."/>
            <person name="Wilson R.K."/>
            <person name="Gordon J.I."/>
        </authorList>
    </citation>
    <scope>NUCLEOTIDE SEQUENCE [LARGE SCALE GENOMIC DNA]</scope>
    <source>
        <strain evidence="3">ATCC 35061 / DSM 861 / OCM 144 / PS</strain>
    </source>
</reference>
<keyword evidence="2" id="KW-0808">Transferase</keyword>
<sequence>MQKLSCVVDKDLNNLIIILLFCILVVERKFRKDYYCLYGDIVSEENVTEFESQLKEKDQKLDNQSSELNYLTNEIIPNLKKENAELKKIKNELTEALENTTRKYYDQLDINADLSEKLTKIGAEDAINKVRAEKLESEIEDIKKDAEAKVADFKAKLDDVDADKVDKIKAENQDLHSKLTEKTSELDKLKDLVPDLKSEIDSLRKQVIEMGNYKDEVDAKVKSEMNKLNEEIKSLTAELKGKQSSYDKLHNDSQKTIDDLKGQVSKLKKTLEKQANRGFLDRLSNKKVSLDDD</sequence>
<dbReference type="AlphaFoldDB" id="A5UN12"/>
<evidence type="ECO:0000313" key="3">
    <source>
        <dbReference type="Proteomes" id="UP000001992"/>
    </source>
</evidence>
<feature type="coiled-coil region" evidence="1">
    <location>
        <begin position="47"/>
        <end position="103"/>
    </location>
</feature>
<keyword evidence="2" id="KW-0012">Acyltransferase</keyword>
<keyword evidence="1" id="KW-0175">Coiled coil</keyword>
<proteinExistence type="predicted"/>
<dbReference type="SUPFAM" id="SSF58100">
    <property type="entry name" value="Bacterial hemolysins"/>
    <property type="match status" value="1"/>
</dbReference>
<name>A5UN12_METS3</name>